<dbReference type="RefSeq" id="WP_091814932.1">
    <property type="nucleotide sequence ID" value="NZ_CP091790.1"/>
</dbReference>
<reference evidence="2" key="1">
    <citation type="submission" date="2016-10" db="EMBL/GenBank/DDBJ databases">
        <authorList>
            <person name="Varghese N."/>
            <person name="Submissions S."/>
        </authorList>
    </citation>
    <scope>NUCLEOTIDE SEQUENCE [LARGE SCALE GENOMIC DNA]</scope>
    <source>
        <strain evidence="2">BP1-148</strain>
    </source>
</reference>
<keyword evidence="2" id="KW-1185">Reference proteome</keyword>
<protein>
    <recommendedName>
        <fullName evidence="3">DUF4359 domain-containing protein</fullName>
    </recommendedName>
</protein>
<name>A0A1G7TLS5_9BACT</name>
<evidence type="ECO:0000313" key="2">
    <source>
        <dbReference type="Proteomes" id="UP000198779"/>
    </source>
</evidence>
<evidence type="ECO:0000313" key="1">
    <source>
        <dbReference type="EMBL" id="SDG36062.1"/>
    </source>
</evidence>
<gene>
    <name evidence="1" type="ORF">SAMN04487901_10354</name>
</gene>
<sequence>MAKKVFVFLTFVVLILLAAMAFSKPEPWEHQAAVRQLAMNVVSQEVSNAQLPDELVAAGTDMAMNAAGSFLQSNMQVDDYLVVTVGTVSFHGQTLPITVGAFGKVFVLADEEDVRHIVR</sequence>
<evidence type="ECO:0008006" key="3">
    <source>
        <dbReference type="Google" id="ProtNLM"/>
    </source>
</evidence>
<dbReference type="AlphaFoldDB" id="A0A1G7TLS5"/>
<organism evidence="1 2">
    <name type="scientific">Prevotella communis</name>
    <dbReference type="NCBI Taxonomy" id="2913614"/>
    <lineage>
        <taxon>Bacteria</taxon>
        <taxon>Pseudomonadati</taxon>
        <taxon>Bacteroidota</taxon>
        <taxon>Bacteroidia</taxon>
        <taxon>Bacteroidales</taxon>
        <taxon>Prevotellaceae</taxon>
        <taxon>Prevotella</taxon>
    </lineage>
</organism>
<dbReference type="Proteomes" id="UP000198779">
    <property type="component" value="Unassembled WGS sequence"/>
</dbReference>
<dbReference type="STRING" id="645274.SAMN04487901_10354"/>
<proteinExistence type="predicted"/>
<dbReference type="EMBL" id="FNCQ01000003">
    <property type="protein sequence ID" value="SDG36062.1"/>
    <property type="molecule type" value="Genomic_DNA"/>
</dbReference>
<accession>A0A1G7TLS5</accession>